<keyword evidence="2" id="KW-1185">Reference proteome</keyword>
<dbReference type="Proteomes" id="UP000286287">
    <property type="component" value="Unassembled WGS sequence"/>
</dbReference>
<name>A0A418VFS5_9DEIO</name>
<dbReference type="RefSeq" id="WP_119760993.1">
    <property type="nucleotide sequence ID" value="NZ_QYUJ01000008.1"/>
</dbReference>
<organism evidence="1 2">
    <name type="scientific">Deinococcus cavernae</name>
    <dbReference type="NCBI Taxonomy" id="2320857"/>
    <lineage>
        <taxon>Bacteria</taxon>
        <taxon>Thermotogati</taxon>
        <taxon>Deinococcota</taxon>
        <taxon>Deinococci</taxon>
        <taxon>Deinococcales</taxon>
        <taxon>Deinococcaceae</taxon>
        <taxon>Deinococcus</taxon>
    </lineage>
</organism>
<protein>
    <submittedName>
        <fullName evidence="1">Uncharacterized protein</fullName>
    </submittedName>
</protein>
<evidence type="ECO:0000313" key="1">
    <source>
        <dbReference type="EMBL" id="RJF74969.1"/>
    </source>
</evidence>
<proteinExistence type="predicted"/>
<reference evidence="1 2" key="1">
    <citation type="submission" date="2018-09" db="EMBL/GenBank/DDBJ databases">
        <authorList>
            <person name="Zhu H."/>
        </authorList>
    </citation>
    <scope>NUCLEOTIDE SEQUENCE [LARGE SCALE GENOMIC DNA]</scope>
    <source>
        <strain evidence="1 2">K2S05-167</strain>
    </source>
</reference>
<dbReference type="AlphaFoldDB" id="A0A418VFS5"/>
<comment type="caution">
    <text evidence="1">The sequence shown here is derived from an EMBL/GenBank/DDBJ whole genome shotgun (WGS) entry which is preliminary data.</text>
</comment>
<dbReference type="EMBL" id="QYUJ01000008">
    <property type="protein sequence ID" value="RJF74969.1"/>
    <property type="molecule type" value="Genomic_DNA"/>
</dbReference>
<sequence>MPVSLTAKSQAASPTPFDLTIRHSLRESQAFAGPAPWVPYQAVLDDLDASPPGRHELQVILQSLASNLLRVVECDKNLGEHLTLSRIEDALADVRERLRRGGIQA</sequence>
<evidence type="ECO:0000313" key="2">
    <source>
        <dbReference type="Proteomes" id="UP000286287"/>
    </source>
</evidence>
<gene>
    <name evidence="1" type="ORF">D3875_02940</name>
</gene>
<accession>A0A418VFS5</accession>